<dbReference type="AlphaFoldDB" id="A0A6L6HLI6"/>
<dbReference type="Proteomes" id="UP000481417">
    <property type="component" value="Unassembled WGS sequence"/>
</dbReference>
<dbReference type="RefSeq" id="WP_154763336.1">
    <property type="nucleotide sequence ID" value="NZ_WMBT01000001.1"/>
</dbReference>
<comment type="caution">
    <text evidence="1">The sequence shown here is derived from an EMBL/GenBank/DDBJ whole genome shotgun (WGS) entry which is preliminary data.</text>
</comment>
<accession>A0A6L6HLI6</accession>
<evidence type="ECO:0000313" key="2">
    <source>
        <dbReference type="Proteomes" id="UP000481417"/>
    </source>
</evidence>
<organism evidence="1 2">
    <name type="scientific">Paracoccus lichenicola</name>
    <dbReference type="NCBI Taxonomy" id="2665644"/>
    <lineage>
        <taxon>Bacteria</taxon>
        <taxon>Pseudomonadati</taxon>
        <taxon>Pseudomonadota</taxon>
        <taxon>Alphaproteobacteria</taxon>
        <taxon>Rhodobacterales</taxon>
        <taxon>Paracoccaceae</taxon>
        <taxon>Paracoccus</taxon>
    </lineage>
</organism>
<proteinExistence type="predicted"/>
<gene>
    <name evidence="1" type="ORF">GIY56_03100</name>
</gene>
<evidence type="ECO:0008006" key="3">
    <source>
        <dbReference type="Google" id="ProtNLM"/>
    </source>
</evidence>
<dbReference type="EMBL" id="WMBT01000001">
    <property type="protein sequence ID" value="MTD99271.1"/>
    <property type="molecule type" value="Genomic_DNA"/>
</dbReference>
<reference evidence="1 2" key="1">
    <citation type="submission" date="2019-11" db="EMBL/GenBank/DDBJ databases">
        <authorList>
            <person name="Lang L."/>
        </authorList>
    </citation>
    <scope>NUCLEOTIDE SEQUENCE [LARGE SCALE GENOMIC DNA]</scope>
    <source>
        <strain evidence="1 2">YIM 132242</strain>
    </source>
</reference>
<evidence type="ECO:0000313" key="1">
    <source>
        <dbReference type="EMBL" id="MTD99271.1"/>
    </source>
</evidence>
<keyword evidence="2" id="KW-1185">Reference proteome</keyword>
<name>A0A6L6HLI6_9RHOB</name>
<protein>
    <recommendedName>
        <fullName evidence="3">DNA-binding protein</fullName>
    </recommendedName>
</protein>
<sequence>MIKALPLWANEKTSASLLDLKPCEFCALVADGHLPRGREIAPGVIRWNTDELRAIGRGEAVDGGIDWS</sequence>